<evidence type="ECO:0000313" key="1">
    <source>
        <dbReference type="EMBL" id="KIO08959.1"/>
    </source>
</evidence>
<organism evidence="1 2">
    <name type="scientific">Pisolithus tinctorius Marx 270</name>
    <dbReference type="NCBI Taxonomy" id="870435"/>
    <lineage>
        <taxon>Eukaryota</taxon>
        <taxon>Fungi</taxon>
        <taxon>Dikarya</taxon>
        <taxon>Basidiomycota</taxon>
        <taxon>Agaricomycotina</taxon>
        <taxon>Agaricomycetes</taxon>
        <taxon>Agaricomycetidae</taxon>
        <taxon>Boletales</taxon>
        <taxon>Sclerodermatineae</taxon>
        <taxon>Pisolithaceae</taxon>
        <taxon>Pisolithus</taxon>
    </lineage>
</organism>
<gene>
    <name evidence="1" type="ORF">M404DRAFT_996675</name>
</gene>
<reference evidence="2" key="2">
    <citation type="submission" date="2015-01" db="EMBL/GenBank/DDBJ databases">
        <title>Evolutionary Origins and Diversification of the Mycorrhizal Mutualists.</title>
        <authorList>
            <consortium name="DOE Joint Genome Institute"/>
            <consortium name="Mycorrhizal Genomics Consortium"/>
            <person name="Kohler A."/>
            <person name="Kuo A."/>
            <person name="Nagy L.G."/>
            <person name="Floudas D."/>
            <person name="Copeland A."/>
            <person name="Barry K.W."/>
            <person name="Cichocki N."/>
            <person name="Veneault-Fourrey C."/>
            <person name="LaButti K."/>
            <person name="Lindquist E.A."/>
            <person name="Lipzen A."/>
            <person name="Lundell T."/>
            <person name="Morin E."/>
            <person name="Murat C."/>
            <person name="Riley R."/>
            <person name="Ohm R."/>
            <person name="Sun H."/>
            <person name="Tunlid A."/>
            <person name="Henrissat B."/>
            <person name="Grigoriev I.V."/>
            <person name="Hibbett D.S."/>
            <person name="Martin F."/>
        </authorList>
    </citation>
    <scope>NUCLEOTIDE SEQUENCE [LARGE SCALE GENOMIC DNA]</scope>
    <source>
        <strain evidence="2">Marx 270</strain>
    </source>
</reference>
<evidence type="ECO:0000313" key="2">
    <source>
        <dbReference type="Proteomes" id="UP000054217"/>
    </source>
</evidence>
<sequence>MSVVEMRVDVGPVTDNAEPGCVKSKSFQNLTLSTAPSRSETQTDSTNERSLFYDFIDAVACIAQRMRH</sequence>
<accession>A0A0C3PL11</accession>
<proteinExistence type="predicted"/>
<keyword evidence="2" id="KW-1185">Reference proteome</keyword>
<dbReference type="AlphaFoldDB" id="A0A0C3PL11"/>
<reference evidence="1 2" key="1">
    <citation type="submission" date="2014-04" db="EMBL/GenBank/DDBJ databases">
        <authorList>
            <consortium name="DOE Joint Genome Institute"/>
            <person name="Kuo A."/>
            <person name="Kohler A."/>
            <person name="Costa M.D."/>
            <person name="Nagy L.G."/>
            <person name="Floudas D."/>
            <person name="Copeland A."/>
            <person name="Barry K.W."/>
            <person name="Cichocki N."/>
            <person name="Veneault-Fourrey C."/>
            <person name="LaButti K."/>
            <person name="Lindquist E.A."/>
            <person name="Lipzen A."/>
            <person name="Lundell T."/>
            <person name="Morin E."/>
            <person name="Murat C."/>
            <person name="Sun H."/>
            <person name="Tunlid A."/>
            <person name="Henrissat B."/>
            <person name="Grigoriev I.V."/>
            <person name="Hibbett D.S."/>
            <person name="Martin F."/>
            <person name="Nordberg H.P."/>
            <person name="Cantor M.N."/>
            <person name="Hua S.X."/>
        </authorList>
    </citation>
    <scope>NUCLEOTIDE SEQUENCE [LARGE SCALE GENOMIC DNA]</scope>
    <source>
        <strain evidence="1 2">Marx 270</strain>
    </source>
</reference>
<protein>
    <submittedName>
        <fullName evidence="1">Uncharacterized protein</fullName>
    </submittedName>
</protein>
<name>A0A0C3PL11_PISTI</name>
<dbReference type="EMBL" id="KN831955">
    <property type="protein sequence ID" value="KIO08959.1"/>
    <property type="molecule type" value="Genomic_DNA"/>
</dbReference>
<dbReference type="InParanoid" id="A0A0C3PL11"/>
<dbReference type="HOGENOM" id="CLU_2832178_0_0_1"/>
<dbReference type="Proteomes" id="UP000054217">
    <property type="component" value="Unassembled WGS sequence"/>
</dbReference>